<organism evidence="1 2">
    <name type="scientific">Flavobacterium johnsoniae</name>
    <name type="common">Cytophaga johnsonae</name>
    <dbReference type="NCBI Taxonomy" id="986"/>
    <lineage>
        <taxon>Bacteria</taxon>
        <taxon>Pseudomonadati</taxon>
        <taxon>Bacteroidota</taxon>
        <taxon>Flavobacteriia</taxon>
        <taxon>Flavobacteriales</taxon>
        <taxon>Flavobacteriaceae</taxon>
        <taxon>Flavobacterium</taxon>
    </lineage>
</organism>
<accession>A0A1M5QWY5</accession>
<evidence type="ECO:0000313" key="2">
    <source>
        <dbReference type="Proteomes" id="UP000184112"/>
    </source>
</evidence>
<protein>
    <submittedName>
        <fullName evidence="1">Uncharacterized protein</fullName>
    </submittedName>
</protein>
<name>A0A1M5QWY5_FLAJO</name>
<dbReference type="AlphaFoldDB" id="A0A1M5QWY5"/>
<dbReference type="Proteomes" id="UP000184112">
    <property type="component" value="Unassembled WGS sequence"/>
</dbReference>
<sequence length="35" mass="4061">MLARQSIIMYNIKTNKETNNIDIENSENGEFISTK</sequence>
<reference evidence="1 2" key="1">
    <citation type="submission" date="2016-11" db="EMBL/GenBank/DDBJ databases">
        <authorList>
            <person name="Jaros S."/>
            <person name="Januszkiewicz K."/>
            <person name="Wedrychowicz H."/>
        </authorList>
    </citation>
    <scope>NUCLEOTIDE SEQUENCE [LARGE SCALE GENOMIC DNA]</scope>
    <source>
        <strain evidence="1 2">DSM 6792</strain>
    </source>
</reference>
<proteinExistence type="predicted"/>
<dbReference type="EMBL" id="FQWH01000007">
    <property type="protein sequence ID" value="SHH18229.1"/>
    <property type="molecule type" value="Genomic_DNA"/>
</dbReference>
<gene>
    <name evidence="1" type="ORF">SAMN05444388_107188</name>
</gene>
<evidence type="ECO:0000313" key="1">
    <source>
        <dbReference type="EMBL" id="SHH18229.1"/>
    </source>
</evidence>